<comment type="caution">
    <text evidence="4">The sequence shown here is derived from an EMBL/GenBank/DDBJ whole genome shotgun (WGS) entry which is preliminary data.</text>
</comment>
<dbReference type="Proteomes" id="UP000187209">
    <property type="component" value="Unassembled WGS sequence"/>
</dbReference>
<evidence type="ECO:0000256" key="1">
    <source>
        <dbReference type="PROSITE-ProRule" id="PRU00103"/>
    </source>
</evidence>
<dbReference type="InterPro" id="IPR021133">
    <property type="entry name" value="HEAT_type_2"/>
</dbReference>
<gene>
    <name evidence="4" type="ORF">SteCoe_19308</name>
</gene>
<dbReference type="AlphaFoldDB" id="A0A1R2BUL9"/>
<evidence type="ECO:0000313" key="5">
    <source>
        <dbReference type="Proteomes" id="UP000187209"/>
    </source>
</evidence>
<sequence length="682" mass="79242">MKFHSEWLLDDPIEVMTDLEKSLHSKDEIENLSTSEFFTDIDKALYLIDKGQLSQKLWVVRAISSYMHQSGSEQVLAELIDRLPYWNEPAQEEAGKAFITVLSSNFFPIKYYENLLLLILQILETETWSLQETWGEAFAELAKRYCKRSQTEAFILSAFHQTDNIRSIGGYVLSACVEAQIRENCEDLLRKIYSMTQDPSSLVRKNMCKALKNLMKILPKKQIESQVVPETLKLVEDDSAEVLESALPLFCELMDYCSYSCKENIIEILKYSFFTAQNNKLSQVKLKYFGKIMVSLRLCMDEEFREICIKWYIGFDNVKENDIRPLMAYNFPALLYIIGSMNDQLLRIFTILAEESKWEVRKCIAKQIGDICKLSGNKEGELFQIVNSLLECENINEILLDQFFIIAKSLKTHEKLLEILVKELCVNNSNWRKMVVVIKELLNFCLTFDCSNIHEKVALQVLEYIKIASKPVQIYSAKLLAEILYKNLSRREEFFGRVLQLANHRIGFIEFCTAMSTVCSHRLFCRHFMPSLIVLCKDPIKNVAYAFATHYVDFRLAITFDDSELKSEFRSILNYYLETDDKFLVQTSLASDEKLDKLYNDYYNSTAEIKENSKIKYETEMIAKESSEPKTQILKQTKPRKSTIAPRNSSHNPTKRHSLGEIDKTELNKVIQKVSNKRKVLK</sequence>
<dbReference type="InterPro" id="IPR032682">
    <property type="entry name" value="Cnd1_C"/>
</dbReference>
<evidence type="ECO:0000256" key="2">
    <source>
        <dbReference type="SAM" id="MobiDB-lite"/>
    </source>
</evidence>
<evidence type="ECO:0000259" key="3">
    <source>
        <dbReference type="Pfam" id="PF12717"/>
    </source>
</evidence>
<dbReference type="PANTHER" id="PTHR21467:SF0">
    <property type="entry name" value="SERINE_THREONINE-PROTEIN PHOSPHATASE 4 REGULATORY SUBUNIT 4"/>
    <property type="match status" value="1"/>
</dbReference>
<dbReference type="Pfam" id="PF12717">
    <property type="entry name" value="Cnd1"/>
    <property type="match status" value="1"/>
</dbReference>
<dbReference type="EMBL" id="MPUH01000423">
    <property type="protein sequence ID" value="OMJ80454.1"/>
    <property type="molecule type" value="Genomic_DNA"/>
</dbReference>
<dbReference type="OrthoDB" id="340346at2759"/>
<proteinExistence type="predicted"/>
<accession>A0A1R2BUL9</accession>
<feature type="region of interest" description="Disordered" evidence="2">
    <location>
        <begin position="626"/>
        <end position="664"/>
    </location>
</feature>
<evidence type="ECO:0000313" key="4">
    <source>
        <dbReference type="EMBL" id="OMJ80454.1"/>
    </source>
</evidence>
<organism evidence="4 5">
    <name type="scientific">Stentor coeruleus</name>
    <dbReference type="NCBI Taxonomy" id="5963"/>
    <lineage>
        <taxon>Eukaryota</taxon>
        <taxon>Sar</taxon>
        <taxon>Alveolata</taxon>
        <taxon>Ciliophora</taxon>
        <taxon>Postciliodesmatophora</taxon>
        <taxon>Heterotrichea</taxon>
        <taxon>Heterotrichida</taxon>
        <taxon>Stentoridae</taxon>
        <taxon>Stentor</taxon>
    </lineage>
</organism>
<protein>
    <recommendedName>
        <fullName evidence="3">Condensin complex subunit 1 C-terminal domain-containing protein</fullName>
    </recommendedName>
</protein>
<dbReference type="Gene3D" id="1.25.10.10">
    <property type="entry name" value="Leucine-rich Repeat Variant"/>
    <property type="match status" value="1"/>
</dbReference>
<feature type="domain" description="Condensin complex subunit 1 C-terminal" evidence="3">
    <location>
        <begin position="180"/>
        <end position="296"/>
    </location>
</feature>
<reference evidence="4 5" key="1">
    <citation type="submission" date="2016-11" db="EMBL/GenBank/DDBJ databases">
        <title>The macronuclear genome of Stentor coeruleus: a giant cell with tiny introns.</title>
        <authorList>
            <person name="Slabodnick M."/>
            <person name="Ruby J.G."/>
            <person name="Reiff S.B."/>
            <person name="Swart E.C."/>
            <person name="Gosai S."/>
            <person name="Prabakaran S."/>
            <person name="Witkowska E."/>
            <person name="Larue G.E."/>
            <person name="Fisher S."/>
            <person name="Freeman R.M."/>
            <person name="Gunawardena J."/>
            <person name="Chu W."/>
            <person name="Stover N.A."/>
            <person name="Gregory B.D."/>
            <person name="Nowacki M."/>
            <person name="Derisi J."/>
            <person name="Roy S.W."/>
            <person name="Marshall W.F."/>
            <person name="Sood P."/>
        </authorList>
    </citation>
    <scope>NUCLEOTIDE SEQUENCE [LARGE SCALE GENOMIC DNA]</scope>
    <source>
        <strain evidence="4">WM001</strain>
    </source>
</reference>
<dbReference type="SUPFAM" id="SSF48371">
    <property type="entry name" value="ARM repeat"/>
    <property type="match status" value="1"/>
</dbReference>
<feature type="repeat" description="HEAT" evidence="1">
    <location>
        <begin position="188"/>
        <end position="226"/>
    </location>
</feature>
<dbReference type="PANTHER" id="PTHR21467">
    <property type="entry name" value="PROTEIN PHOSPHATASE 4 REGULATORY SUBUNIT 4 PPP4R4"/>
    <property type="match status" value="1"/>
</dbReference>
<name>A0A1R2BUL9_9CILI</name>
<keyword evidence="5" id="KW-1185">Reference proteome</keyword>
<dbReference type="InterPro" id="IPR016024">
    <property type="entry name" value="ARM-type_fold"/>
</dbReference>
<dbReference type="PROSITE" id="PS50077">
    <property type="entry name" value="HEAT_REPEAT"/>
    <property type="match status" value="1"/>
</dbReference>
<dbReference type="InterPro" id="IPR011989">
    <property type="entry name" value="ARM-like"/>
</dbReference>
<dbReference type="InterPro" id="IPR039918">
    <property type="entry name" value="PPP4R4"/>
</dbReference>